<dbReference type="InterPro" id="IPR036010">
    <property type="entry name" value="2Fe-2S_ferredoxin-like_sf"/>
</dbReference>
<dbReference type="Pfam" id="PF00970">
    <property type="entry name" value="FAD_binding_6"/>
    <property type="match status" value="1"/>
</dbReference>
<dbReference type="SUPFAM" id="SSF52343">
    <property type="entry name" value="Ferredoxin reductase-like, C-terminal NADP-linked domain"/>
    <property type="match status" value="1"/>
</dbReference>
<evidence type="ECO:0000256" key="3">
    <source>
        <dbReference type="ARBA" id="ARBA00022714"/>
    </source>
</evidence>
<evidence type="ECO:0000313" key="12">
    <source>
        <dbReference type="EMBL" id="MDA2807471.1"/>
    </source>
</evidence>
<keyword evidence="4" id="KW-0479">Metal-binding</keyword>
<keyword evidence="7" id="KW-0408">Iron</keyword>
<dbReference type="Gene3D" id="2.40.30.10">
    <property type="entry name" value="Translation factors"/>
    <property type="match status" value="1"/>
</dbReference>
<dbReference type="InterPro" id="IPR006058">
    <property type="entry name" value="2Fe2S_fd_BS"/>
</dbReference>
<feature type="region of interest" description="Disordered" evidence="9">
    <location>
        <begin position="260"/>
        <end position="282"/>
    </location>
</feature>
<dbReference type="PROSITE" id="PS00197">
    <property type="entry name" value="2FE2S_FER_1"/>
    <property type="match status" value="1"/>
</dbReference>
<dbReference type="Pfam" id="PF00175">
    <property type="entry name" value="NAD_binding_1"/>
    <property type="match status" value="1"/>
</dbReference>
<evidence type="ECO:0000256" key="7">
    <source>
        <dbReference type="ARBA" id="ARBA00023004"/>
    </source>
</evidence>
<dbReference type="SUPFAM" id="SSF54292">
    <property type="entry name" value="2Fe-2S ferredoxin-like"/>
    <property type="match status" value="1"/>
</dbReference>
<dbReference type="GO" id="GO:0097266">
    <property type="term" value="F:phenylacetyl-CoA 1,2-epoxidase activity"/>
    <property type="evidence" value="ECO:0007669"/>
    <property type="project" value="UniProtKB-EC"/>
</dbReference>
<evidence type="ECO:0000256" key="8">
    <source>
        <dbReference type="ARBA" id="ARBA00023014"/>
    </source>
</evidence>
<dbReference type="PROSITE" id="PS51085">
    <property type="entry name" value="2FE2S_FER_2"/>
    <property type="match status" value="1"/>
</dbReference>
<proteinExistence type="predicted"/>
<comment type="cofactor">
    <cofactor evidence="1">
        <name>FAD</name>
        <dbReference type="ChEBI" id="CHEBI:57692"/>
    </cofactor>
</comment>
<evidence type="ECO:0000313" key="13">
    <source>
        <dbReference type="Proteomes" id="UP001165685"/>
    </source>
</evidence>
<dbReference type="NCBIfam" id="TIGR02160">
    <property type="entry name" value="PA_CoA_Oxy5"/>
    <property type="match status" value="1"/>
</dbReference>
<dbReference type="Gene3D" id="3.40.50.80">
    <property type="entry name" value="Nucleotide-binding domain of ferredoxin-NADP reductase (FNR) module"/>
    <property type="match status" value="1"/>
</dbReference>
<organism evidence="12 13">
    <name type="scientific">Nocardiopsis suaedae</name>
    <dbReference type="NCBI Taxonomy" id="3018444"/>
    <lineage>
        <taxon>Bacteria</taxon>
        <taxon>Bacillati</taxon>
        <taxon>Actinomycetota</taxon>
        <taxon>Actinomycetes</taxon>
        <taxon>Streptosporangiales</taxon>
        <taxon>Nocardiopsidaceae</taxon>
        <taxon>Nocardiopsis</taxon>
    </lineage>
</organism>
<evidence type="ECO:0000256" key="2">
    <source>
        <dbReference type="ARBA" id="ARBA00022630"/>
    </source>
</evidence>
<keyword evidence="6 12" id="KW-0560">Oxidoreductase</keyword>
<evidence type="ECO:0000256" key="4">
    <source>
        <dbReference type="ARBA" id="ARBA00022723"/>
    </source>
</evidence>
<sequence length="374" mass="40011">MTAGRRRAAFRTVTVAAVERLTDDAVAVTFDVPPEHAEEFRFVQGQHLTVRRPGEAEAGAGEEVRRTYSICSPAPDGPLRIGVKRLEGGAFSCYANDALKPGDTLEAMPPLGGFNVPLDAGAARAHVAVAAGSGITPVLSLAATTLAEEPESVFTLVFANRTARDVMFLEELNDLKDRYPARFQLLHVLSREQGEAPLTSGRIDAGRMAELLQVLPETGKVAHWYLCGPQEMVETVTGVLGEHGVPRERIHFELFHVEGAPPPRRRRSAESEGASGGSAPAASTRFAFTLDGRTSTVDTDGDEEPLLGAALRVRADAPFACRGGVCGTCRAKLCEGEVDMPVNYALEPAEIEAGYILTCQSRPMGPQVTVDYDA</sequence>
<dbReference type="PROSITE" id="PS51384">
    <property type="entry name" value="FAD_FR"/>
    <property type="match status" value="1"/>
</dbReference>
<keyword evidence="8" id="KW-0411">Iron-sulfur</keyword>
<dbReference type="EC" id="1.14.13.149" evidence="12"/>
<evidence type="ECO:0000256" key="9">
    <source>
        <dbReference type="SAM" id="MobiDB-lite"/>
    </source>
</evidence>
<dbReference type="RefSeq" id="WP_270680098.1">
    <property type="nucleotide sequence ID" value="NZ_JAQFWP010000055.1"/>
</dbReference>
<comment type="caution">
    <text evidence="12">The sequence shown here is derived from an EMBL/GenBank/DDBJ whole genome shotgun (WGS) entry which is preliminary data.</text>
</comment>
<dbReference type="EMBL" id="JAQFWP010000055">
    <property type="protein sequence ID" value="MDA2807471.1"/>
    <property type="molecule type" value="Genomic_DNA"/>
</dbReference>
<dbReference type="InterPro" id="IPR039261">
    <property type="entry name" value="FNR_nucleotide-bd"/>
</dbReference>
<evidence type="ECO:0000256" key="6">
    <source>
        <dbReference type="ARBA" id="ARBA00023002"/>
    </source>
</evidence>
<gene>
    <name evidence="12" type="primary">paaK</name>
    <name evidence="12" type="ORF">O4U47_23385</name>
</gene>
<dbReference type="CDD" id="cd00207">
    <property type="entry name" value="fer2"/>
    <property type="match status" value="1"/>
</dbReference>
<accession>A0ABT4TSS3</accession>
<dbReference type="PANTHER" id="PTHR47354:SF8">
    <property type="entry name" value="1,2-PHENYLACETYL-COA EPOXIDASE, SUBUNIT E"/>
    <property type="match status" value="1"/>
</dbReference>
<dbReference type="SUPFAM" id="SSF63380">
    <property type="entry name" value="Riboflavin synthase domain-like"/>
    <property type="match status" value="1"/>
</dbReference>
<dbReference type="InterPro" id="IPR017938">
    <property type="entry name" value="Riboflavin_synthase-like_b-brl"/>
</dbReference>
<protein>
    <submittedName>
        <fullName evidence="12">Phenylacetate-CoA oxygenase/reductase subunit PaaK</fullName>
        <ecNumber evidence="12">1.14.13.149</ecNumber>
    </submittedName>
</protein>
<evidence type="ECO:0000259" key="10">
    <source>
        <dbReference type="PROSITE" id="PS51085"/>
    </source>
</evidence>
<dbReference type="PRINTS" id="PR00410">
    <property type="entry name" value="PHEHYDRXLASE"/>
</dbReference>
<feature type="domain" description="FAD-binding FR-type" evidence="11">
    <location>
        <begin position="8"/>
        <end position="117"/>
    </location>
</feature>
<dbReference type="Proteomes" id="UP001165685">
    <property type="component" value="Unassembled WGS sequence"/>
</dbReference>
<keyword evidence="2" id="KW-0285">Flavoprotein</keyword>
<evidence type="ECO:0000256" key="5">
    <source>
        <dbReference type="ARBA" id="ARBA00022827"/>
    </source>
</evidence>
<feature type="compositionally biased region" description="Low complexity" evidence="9">
    <location>
        <begin position="271"/>
        <end position="282"/>
    </location>
</feature>
<dbReference type="InterPro" id="IPR008333">
    <property type="entry name" value="Cbr1-like_FAD-bd_dom"/>
</dbReference>
<evidence type="ECO:0000256" key="1">
    <source>
        <dbReference type="ARBA" id="ARBA00001974"/>
    </source>
</evidence>
<dbReference type="CDD" id="cd06214">
    <property type="entry name" value="PA_degradation_oxidoreductase_like"/>
    <property type="match status" value="1"/>
</dbReference>
<dbReference type="InterPro" id="IPR017927">
    <property type="entry name" value="FAD-bd_FR_type"/>
</dbReference>
<name>A0ABT4TSS3_9ACTN</name>
<reference evidence="12" key="1">
    <citation type="submission" date="2023-01" db="EMBL/GenBank/DDBJ databases">
        <title>Draft genome sequence of Nocardiopsis sp. LSu2-4 isolated from halophytes.</title>
        <authorList>
            <person name="Duangmal K."/>
            <person name="Chantavorakit T."/>
        </authorList>
    </citation>
    <scope>NUCLEOTIDE SEQUENCE</scope>
    <source>
        <strain evidence="12">LSu2-4</strain>
    </source>
</reference>
<keyword evidence="13" id="KW-1185">Reference proteome</keyword>
<dbReference type="InterPro" id="IPR012675">
    <property type="entry name" value="Beta-grasp_dom_sf"/>
</dbReference>
<feature type="domain" description="2Fe-2S ferredoxin-type" evidence="10">
    <location>
        <begin position="284"/>
        <end position="374"/>
    </location>
</feature>
<keyword evidence="5" id="KW-0274">FAD</keyword>
<dbReference type="InterPro" id="IPR001041">
    <property type="entry name" value="2Fe-2S_ferredoxin-type"/>
</dbReference>
<dbReference type="PANTHER" id="PTHR47354">
    <property type="entry name" value="NADH OXIDOREDUCTASE HCR"/>
    <property type="match status" value="1"/>
</dbReference>
<dbReference type="InterPro" id="IPR001433">
    <property type="entry name" value="OxRdtase_FAD/NAD-bd"/>
</dbReference>
<dbReference type="Pfam" id="PF00111">
    <property type="entry name" value="Fer2"/>
    <property type="match status" value="1"/>
</dbReference>
<evidence type="ECO:0000259" key="11">
    <source>
        <dbReference type="PROSITE" id="PS51384"/>
    </source>
</evidence>
<dbReference type="Gene3D" id="3.10.20.30">
    <property type="match status" value="1"/>
</dbReference>
<dbReference type="InterPro" id="IPR050415">
    <property type="entry name" value="MRET"/>
</dbReference>
<dbReference type="InterPro" id="IPR011884">
    <property type="entry name" value="PaaE"/>
</dbReference>
<keyword evidence="3" id="KW-0001">2Fe-2S</keyword>